<evidence type="ECO:0000313" key="1">
    <source>
        <dbReference type="EMBL" id="NDK55249.1"/>
    </source>
</evidence>
<gene>
    <name evidence="1" type="ORF">GWO68_04900</name>
</gene>
<keyword evidence="2" id="KW-1185">Reference proteome</keyword>
<sequence>MKLSAYLGTLLLLTMYSCGPKNQEVTDEQVETGSRTEVLDSVANTREDAVRIDENDTVDTLTAPTAD</sequence>
<dbReference type="EMBL" id="JAAEAA010000005">
    <property type="protein sequence ID" value="NDK55249.1"/>
    <property type="molecule type" value="Genomic_DNA"/>
</dbReference>
<proteinExistence type="predicted"/>
<name>A0A6B2GWE2_9BACT</name>
<evidence type="ECO:0000313" key="2">
    <source>
        <dbReference type="Proteomes" id="UP000478546"/>
    </source>
</evidence>
<accession>A0A6B2GWE2</accession>
<dbReference type="AlphaFoldDB" id="A0A6B2GWE2"/>
<dbReference type="PROSITE" id="PS51257">
    <property type="entry name" value="PROKAR_LIPOPROTEIN"/>
    <property type="match status" value="1"/>
</dbReference>
<comment type="caution">
    <text evidence="1">The sequence shown here is derived from an EMBL/GenBank/DDBJ whole genome shotgun (WGS) entry which is preliminary data.</text>
</comment>
<dbReference type="RefSeq" id="WP_162345311.1">
    <property type="nucleotide sequence ID" value="NZ_JAAEAA010000005.1"/>
</dbReference>
<dbReference type="Proteomes" id="UP000478546">
    <property type="component" value="Unassembled WGS sequence"/>
</dbReference>
<protein>
    <submittedName>
        <fullName evidence="1">Uncharacterized protein</fullName>
    </submittedName>
</protein>
<organism evidence="1 2">
    <name type="scientific">Pontibacter fetidus</name>
    <dbReference type="NCBI Taxonomy" id="2700082"/>
    <lineage>
        <taxon>Bacteria</taxon>
        <taxon>Pseudomonadati</taxon>
        <taxon>Bacteroidota</taxon>
        <taxon>Cytophagia</taxon>
        <taxon>Cytophagales</taxon>
        <taxon>Hymenobacteraceae</taxon>
        <taxon>Pontibacter</taxon>
    </lineage>
</organism>
<reference evidence="1 2" key="1">
    <citation type="submission" date="2020-01" db="EMBL/GenBank/DDBJ databases">
        <authorList>
            <person name="Kim M.K."/>
        </authorList>
    </citation>
    <scope>NUCLEOTIDE SEQUENCE [LARGE SCALE GENOMIC DNA]</scope>
    <source>
        <strain evidence="1 2">BT213</strain>
    </source>
</reference>